<dbReference type="GO" id="GO:0006979">
    <property type="term" value="P:response to oxidative stress"/>
    <property type="evidence" value="ECO:0007669"/>
    <property type="project" value="TreeGrafter"/>
</dbReference>
<keyword evidence="2" id="KW-0812">Transmembrane</keyword>
<proteinExistence type="predicted"/>
<evidence type="ECO:0000256" key="1">
    <source>
        <dbReference type="SAM" id="MobiDB-lite"/>
    </source>
</evidence>
<keyword evidence="2" id="KW-0472">Membrane</keyword>
<sequence length="95" mass="10846">MEMRRRGGGAPGDVGDGDGDSEARGRRRVSFLTRCVEAVFAFVKLAEFEILFILFLVVAFLIFKDLTSQPRYNQILVKKPGDDDFWPFPAFQRKD</sequence>
<dbReference type="PANTHER" id="PTHR37223:SF1">
    <property type="entry name" value="OS08G0528601 PROTEIN"/>
    <property type="match status" value="1"/>
</dbReference>
<organism evidence="3 4">
    <name type="scientific">Spirodela intermedia</name>
    <name type="common">Intermediate duckweed</name>
    <dbReference type="NCBI Taxonomy" id="51605"/>
    <lineage>
        <taxon>Eukaryota</taxon>
        <taxon>Viridiplantae</taxon>
        <taxon>Streptophyta</taxon>
        <taxon>Embryophyta</taxon>
        <taxon>Tracheophyta</taxon>
        <taxon>Spermatophyta</taxon>
        <taxon>Magnoliopsida</taxon>
        <taxon>Liliopsida</taxon>
        <taxon>Araceae</taxon>
        <taxon>Lemnoideae</taxon>
        <taxon>Spirodela</taxon>
    </lineage>
</organism>
<protein>
    <submittedName>
        <fullName evidence="3">Uncharacterized protein</fullName>
    </submittedName>
</protein>
<dbReference type="PANTHER" id="PTHR37223">
    <property type="entry name" value="OS08G0528601 PROTEIN"/>
    <property type="match status" value="1"/>
</dbReference>
<dbReference type="OrthoDB" id="779178at2759"/>
<feature type="transmembrane region" description="Helical" evidence="2">
    <location>
        <begin position="38"/>
        <end position="63"/>
    </location>
</feature>
<name>A0A7I8KFZ9_SPIIN</name>
<reference evidence="3" key="1">
    <citation type="submission" date="2020-02" db="EMBL/GenBank/DDBJ databases">
        <authorList>
            <person name="Scholz U."/>
            <person name="Mascher M."/>
            <person name="Fiebig A."/>
        </authorList>
    </citation>
    <scope>NUCLEOTIDE SEQUENCE</scope>
</reference>
<accession>A0A7I8KFZ9</accession>
<keyword evidence="4" id="KW-1185">Reference proteome</keyword>
<feature type="region of interest" description="Disordered" evidence="1">
    <location>
        <begin position="1"/>
        <end position="24"/>
    </location>
</feature>
<dbReference type="EMBL" id="LR746268">
    <property type="protein sequence ID" value="CAA7396216.1"/>
    <property type="molecule type" value="Genomic_DNA"/>
</dbReference>
<dbReference type="Proteomes" id="UP000663760">
    <property type="component" value="Chromosome 5"/>
</dbReference>
<evidence type="ECO:0000256" key="2">
    <source>
        <dbReference type="SAM" id="Phobius"/>
    </source>
</evidence>
<dbReference type="AlphaFoldDB" id="A0A7I8KFZ9"/>
<evidence type="ECO:0000313" key="4">
    <source>
        <dbReference type="Proteomes" id="UP000663760"/>
    </source>
</evidence>
<gene>
    <name evidence="3" type="ORF">SI8410_05006879</name>
</gene>
<evidence type="ECO:0000313" key="3">
    <source>
        <dbReference type="EMBL" id="CAA7396216.1"/>
    </source>
</evidence>
<keyword evidence="2" id="KW-1133">Transmembrane helix</keyword>